<evidence type="ECO:0000259" key="2">
    <source>
        <dbReference type="PROSITE" id="PS50234"/>
    </source>
</evidence>
<organism evidence="5">
    <name type="scientific">Nippostrongylus brasiliensis</name>
    <name type="common">Rat hookworm</name>
    <dbReference type="NCBI Taxonomy" id="27835"/>
    <lineage>
        <taxon>Eukaryota</taxon>
        <taxon>Metazoa</taxon>
        <taxon>Ecdysozoa</taxon>
        <taxon>Nematoda</taxon>
        <taxon>Chromadorea</taxon>
        <taxon>Rhabditida</taxon>
        <taxon>Rhabditina</taxon>
        <taxon>Rhabditomorpha</taxon>
        <taxon>Strongyloidea</taxon>
        <taxon>Heligmosomidae</taxon>
        <taxon>Nippostrongylus</taxon>
    </lineage>
</organism>
<feature type="signal peptide" evidence="1">
    <location>
        <begin position="1"/>
        <end position="16"/>
    </location>
</feature>
<dbReference type="SMART" id="SM00327">
    <property type="entry name" value="VWA"/>
    <property type="match status" value="1"/>
</dbReference>
<dbReference type="Pfam" id="PF00092">
    <property type="entry name" value="VWA"/>
    <property type="match status" value="1"/>
</dbReference>
<dbReference type="CDD" id="cd01450">
    <property type="entry name" value="vWFA_subfamily_ECM"/>
    <property type="match status" value="1"/>
</dbReference>
<dbReference type="EMBL" id="UYSL01022479">
    <property type="protein sequence ID" value="VDL80557.1"/>
    <property type="molecule type" value="Genomic_DNA"/>
</dbReference>
<dbReference type="InterPro" id="IPR050525">
    <property type="entry name" value="ECM_Assembly_Org"/>
</dbReference>
<feature type="domain" description="VWFA" evidence="2">
    <location>
        <begin position="34"/>
        <end position="215"/>
    </location>
</feature>
<dbReference type="WBParaSite" id="NBR_0001694301-mRNA-1">
    <property type="protein sequence ID" value="NBR_0001694301-mRNA-1"/>
    <property type="gene ID" value="NBR_0001694301"/>
</dbReference>
<evidence type="ECO:0000313" key="4">
    <source>
        <dbReference type="Proteomes" id="UP000271162"/>
    </source>
</evidence>
<dbReference type="Proteomes" id="UP000271162">
    <property type="component" value="Unassembled WGS sequence"/>
</dbReference>
<accession>A0A158R2V7</accession>
<dbReference type="InterPro" id="IPR002035">
    <property type="entry name" value="VWF_A"/>
</dbReference>
<evidence type="ECO:0000256" key="1">
    <source>
        <dbReference type="SAM" id="SignalP"/>
    </source>
</evidence>
<evidence type="ECO:0000313" key="3">
    <source>
        <dbReference type="EMBL" id="VDL80557.1"/>
    </source>
</evidence>
<dbReference type="PANTHER" id="PTHR24020">
    <property type="entry name" value="COLLAGEN ALPHA"/>
    <property type="match status" value="1"/>
</dbReference>
<dbReference type="PROSITE" id="PS50234">
    <property type="entry name" value="VWFA"/>
    <property type="match status" value="1"/>
</dbReference>
<gene>
    <name evidence="3" type="ORF">NBR_LOCUS16944</name>
</gene>
<dbReference type="Gene3D" id="3.40.50.410">
    <property type="entry name" value="von Willebrand factor, type A domain"/>
    <property type="match status" value="1"/>
</dbReference>
<sequence>MRSLFVLAALATATLAAPKICLASVCIPQGIDVDFTFVIDVSNAVYQTDFAKVKQWLLDFTSQLTLSNYDTQIAIYTYATVAKSYGTLSSNSNRSVLINSINSINHDNTGDRQLYLALTKEENEVTAASGYRNGYKHVMVLISADAWTGTNVLGSSILRQIQSKYDMILAIGLGSKSVQNQATALQQFTGVPEYVFYSFTSDQLQFVSQWLYMKSCPNVGMPTTAVPTQPPLPTQNINVPCQLSALNTDVYLVVDTSAAISATDFAQLGHRSDPVHEAVGPEVRCKARGRPVDIWSKCRLTVIAHWWLGLCECVLESR</sequence>
<dbReference type="AlphaFoldDB" id="A0A158R2V7"/>
<proteinExistence type="predicted"/>
<keyword evidence="4" id="KW-1185">Reference proteome</keyword>
<reference evidence="3 4" key="2">
    <citation type="submission" date="2018-11" db="EMBL/GenBank/DDBJ databases">
        <authorList>
            <consortium name="Pathogen Informatics"/>
        </authorList>
    </citation>
    <scope>NUCLEOTIDE SEQUENCE [LARGE SCALE GENOMIC DNA]</scope>
</reference>
<name>A0A158R2V7_NIPBR</name>
<dbReference type="SUPFAM" id="SSF53300">
    <property type="entry name" value="vWA-like"/>
    <property type="match status" value="1"/>
</dbReference>
<evidence type="ECO:0000313" key="5">
    <source>
        <dbReference type="WBParaSite" id="NBR_0001694301-mRNA-1"/>
    </source>
</evidence>
<dbReference type="PANTHER" id="PTHR24020:SF87">
    <property type="entry name" value="COLLAGEN ALPHA-1(VI) CHAIN-LIKE"/>
    <property type="match status" value="1"/>
</dbReference>
<feature type="chain" id="PRO_5043135792" evidence="1">
    <location>
        <begin position="17"/>
        <end position="318"/>
    </location>
</feature>
<dbReference type="InterPro" id="IPR036465">
    <property type="entry name" value="vWFA_dom_sf"/>
</dbReference>
<reference evidence="5" key="1">
    <citation type="submission" date="2016-04" db="UniProtKB">
        <authorList>
            <consortium name="WormBaseParasite"/>
        </authorList>
    </citation>
    <scope>IDENTIFICATION</scope>
</reference>
<keyword evidence="1" id="KW-0732">Signal</keyword>
<protein>
    <submittedName>
        <fullName evidence="5">VWFA domain-containing protein</fullName>
    </submittedName>
</protein>